<evidence type="ECO:0000256" key="4">
    <source>
        <dbReference type="ARBA" id="ARBA00022723"/>
    </source>
</evidence>
<dbReference type="InterPro" id="IPR005845">
    <property type="entry name" value="A-D-PHexomutase_a/b/a-II"/>
</dbReference>
<dbReference type="GO" id="GO:0016868">
    <property type="term" value="F:intramolecular phosphotransferase activity"/>
    <property type="evidence" value="ECO:0007669"/>
    <property type="project" value="InterPro"/>
</dbReference>
<dbReference type="SUPFAM" id="SSF55957">
    <property type="entry name" value="Phosphoglucomutase, C-terminal domain"/>
    <property type="match status" value="1"/>
</dbReference>
<dbReference type="RefSeq" id="WP_304124150.1">
    <property type="nucleotide sequence ID" value="NZ_DYZA01000245.1"/>
</dbReference>
<dbReference type="Pfam" id="PF02880">
    <property type="entry name" value="PGM_PMM_III"/>
    <property type="match status" value="1"/>
</dbReference>
<dbReference type="AlphaFoldDB" id="A0A921DS42"/>
<evidence type="ECO:0000259" key="8">
    <source>
        <dbReference type="Pfam" id="PF00408"/>
    </source>
</evidence>
<dbReference type="PRINTS" id="PR00509">
    <property type="entry name" value="PGMPMM"/>
</dbReference>
<reference evidence="12" key="1">
    <citation type="journal article" date="2021" name="PeerJ">
        <title>Extensive microbial diversity within the chicken gut microbiome revealed by metagenomics and culture.</title>
        <authorList>
            <person name="Gilroy R."/>
            <person name="Ravi A."/>
            <person name="Getino M."/>
            <person name="Pursley I."/>
            <person name="Horton D.L."/>
            <person name="Alikhan N.F."/>
            <person name="Baker D."/>
            <person name="Gharbi K."/>
            <person name="Hall N."/>
            <person name="Watson M."/>
            <person name="Adriaenssens E.M."/>
            <person name="Foster-Nyarko E."/>
            <person name="Jarju S."/>
            <person name="Secka A."/>
            <person name="Antonio M."/>
            <person name="Oren A."/>
            <person name="Chaudhuri R.R."/>
            <person name="La Ragione R."/>
            <person name="Hildebrand F."/>
            <person name="Pallen M.J."/>
        </authorList>
    </citation>
    <scope>NUCLEOTIDE SEQUENCE</scope>
    <source>
        <strain evidence="12">ChiGjej2B2-19336</strain>
    </source>
</reference>
<dbReference type="Pfam" id="PF00408">
    <property type="entry name" value="PGM_PMM_IV"/>
    <property type="match status" value="1"/>
</dbReference>
<dbReference type="PANTHER" id="PTHR43771:SF1">
    <property type="entry name" value="PHOSPHOMANNOMUTASE"/>
    <property type="match status" value="1"/>
</dbReference>
<organism evidence="12 13">
    <name type="scientific">Mailhella massiliensis</name>
    <dbReference type="NCBI Taxonomy" id="1903261"/>
    <lineage>
        <taxon>Bacteria</taxon>
        <taxon>Pseudomonadati</taxon>
        <taxon>Thermodesulfobacteriota</taxon>
        <taxon>Desulfovibrionia</taxon>
        <taxon>Desulfovibrionales</taxon>
        <taxon>Desulfovibrionaceae</taxon>
        <taxon>Mailhella</taxon>
    </lineage>
</organism>
<evidence type="ECO:0000313" key="13">
    <source>
        <dbReference type="Proteomes" id="UP000698963"/>
    </source>
</evidence>
<keyword evidence="3" id="KW-0597">Phosphoprotein</keyword>
<protein>
    <submittedName>
        <fullName evidence="12">Phosphomannomutase</fullName>
    </submittedName>
</protein>
<sequence length="449" mass="48771">MNLSGFKAYDVRGRYPSTLDEELARNIGFAFVREFGAKRVVVGHDARLSGPALYGALAEGLRAAGADVTGVGMCGTEEIYFAAFAGDFDGGIMVTGSHNPADENGFKMVRRGAVPVSGDSGLFAIRGRIAAGQDIPAALAGGFSEASFRGAYLEHLLGYVRPETLKRFRIVADPGNGCAGLVVKELAKRLPLDIRIIHAEPDGTFPHGVPNPLLPENRALTAQAVRELKADFGLAWDGDFDRCFFYDAEGRFIEGYYLVGMIAEALLASHPGAKIIHDPRLVWNTREVVKKAGGIPVESKTGHAFIKERMRAEDALYGGEMSAHHYFRNFAYCDSGMIPWLLVAQLLSDSGKSLAECVDDRMRAFPCSGEINSRVDDMAAVISRVEAKYAPLPGAEATHIDGLSVAFPEWRFNLRGSNTEPILRLNVESRGNAALMEEKTEELLKEIRG</sequence>
<evidence type="ECO:0000256" key="5">
    <source>
        <dbReference type="ARBA" id="ARBA00022842"/>
    </source>
</evidence>
<comment type="caution">
    <text evidence="12">The sequence shown here is derived from an EMBL/GenBank/DDBJ whole genome shotgun (WGS) entry which is preliminary data.</text>
</comment>
<gene>
    <name evidence="12" type="ORF">K8W16_11965</name>
</gene>
<dbReference type="CDD" id="cd03089">
    <property type="entry name" value="PMM_PGM"/>
    <property type="match status" value="1"/>
</dbReference>
<feature type="domain" description="Alpha-D-phosphohexomutase alpha/beta/alpha" evidence="9">
    <location>
        <begin position="6"/>
        <end position="120"/>
    </location>
</feature>
<dbReference type="PANTHER" id="PTHR43771">
    <property type="entry name" value="PHOSPHOMANNOMUTASE"/>
    <property type="match status" value="1"/>
</dbReference>
<dbReference type="Gene3D" id="3.30.310.50">
    <property type="entry name" value="Alpha-D-phosphohexomutase, C-terminal domain"/>
    <property type="match status" value="1"/>
</dbReference>
<evidence type="ECO:0000256" key="2">
    <source>
        <dbReference type="ARBA" id="ARBA00010231"/>
    </source>
</evidence>
<dbReference type="SUPFAM" id="SSF53738">
    <property type="entry name" value="Phosphoglucomutase, first 3 domains"/>
    <property type="match status" value="3"/>
</dbReference>
<dbReference type="GO" id="GO:0005975">
    <property type="term" value="P:carbohydrate metabolic process"/>
    <property type="evidence" value="ECO:0007669"/>
    <property type="project" value="InterPro"/>
</dbReference>
<dbReference type="PROSITE" id="PS00710">
    <property type="entry name" value="PGM_PMM"/>
    <property type="match status" value="1"/>
</dbReference>
<evidence type="ECO:0000313" key="12">
    <source>
        <dbReference type="EMBL" id="HJD98345.1"/>
    </source>
</evidence>
<feature type="domain" description="Alpha-D-phosphohexomutase alpha/beta/alpha" evidence="10">
    <location>
        <begin position="151"/>
        <end position="250"/>
    </location>
</feature>
<dbReference type="InterPro" id="IPR005844">
    <property type="entry name" value="A-D-PHexomutase_a/b/a-I"/>
</dbReference>
<dbReference type="Proteomes" id="UP000698963">
    <property type="component" value="Unassembled WGS sequence"/>
</dbReference>
<evidence type="ECO:0000256" key="7">
    <source>
        <dbReference type="RuleBase" id="RU004326"/>
    </source>
</evidence>
<dbReference type="InterPro" id="IPR036900">
    <property type="entry name" value="A-D-PHexomutase_C_sf"/>
</dbReference>
<evidence type="ECO:0000259" key="10">
    <source>
        <dbReference type="Pfam" id="PF02879"/>
    </source>
</evidence>
<feature type="domain" description="Alpha-D-phosphohexomutase C-terminal" evidence="8">
    <location>
        <begin position="370"/>
        <end position="441"/>
    </location>
</feature>
<dbReference type="InterPro" id="IPR016055">
    <property type="entry name" value="A-D-PHexomutase_a/b/a-I/II/III"/>
</dbReference>
<evidence type="ECO:0000259" key="9">
    <source>
        <dbReference type="Pfam" id="PF02878"/>
    </source>
</evidence>
<keyword evidence="4 7" id="KW-0479">Metal-binding</keyword>
<evidence type="ECO:0000256" key="3">
    <source>
        <dbReference type="ARBA" id="ARBA00022553"/>
    </source>
</evidence>
<dbReference type="Pfam" id="PF02878">
    <property type="entry name" value="PGM_PMM_I"/>
    <property type="match status" value="1"/>
</dbReference>
<keyword evidence="5 7" id="KW-0460">Magnesium</keyword>
<dbReference type="InterPro" id="IPR016066">
    <property type="entry name" value="A-D-PHexomutase_CS"/>
</dbReference>
<name>A0A921DS42_9BACT</name>
<accession>A0A921DS42</accession>
<dbReference type="GO" id="GO:0000287">
    <property type="term" value="F:magnesium ion binding"/>
    <property type="evidence" value="ECO:0007669"/>
    <property type="project" value="InterPro"/>
</dbReference>
<dbReference type="InterPro" id="IPR005846">
    <property type="entry name" value="A-D-PHexomutase_a/b/a-III"/>
</dbReference>
<dbReference type="Pfam" id="PF02879">
    <property type="entry name" value="PGM_PMM_II"/>
    <property type="match status" value="1"/>
</dbReference>
<dbReference type="InterPro" id="IPR005843">
    <property type="entry name" value="A-D-PHexomutase_C"/>
</dbReference>
<evidence type="ECO:0000259" key="11">
    <source>
        <dbReference type="Pfam" id="PF02880"/>
    </source>
</evidence>
<evidence type="ECO:0000256" key="1">
    <source>
        <dbReference type="ARBA" id="ARBA00001946"/>
    </source>
</evidence>
<comment type="cofactor">
    <cofactor evidence="1">
        <name>Mg(2+)</name>
        <dbReference type="ChEBI" id="CHEBI:18420"/>
    </cofactor>
</comment>
<evidence type="ECO:0000256" key="6">
    <source>
        <dbReference type="ARBA" id="ARBA00023235"/>
    </source>
</evidence>
<comment type="similarity">
    <text evidence="2 7">Belongs to the phosphohexose mutase family.</text>
</comment>
<dbReference type="Gene3D" id="3.40.120.10">
    <property type="entry name" value="Alpha-D-Glucose-1,6-Bisphosphate, subunit A, domain 3"/>
    <property type="match status" value="3"/>
</dbReference>
<reference evidence="12" key="2">
    <citation type="submission" date="2021-09" db="EMBL/GenBank/DDBJ databases">
        <authorList>
            <person name="Gilroy R."/>
        </authorList>
    </citation>
    <scope>NUCLEOTIDE SEQUENCE</scope>
    <source>
        <strain evidence="12">ChiGjej2B2-19336</strain>
    </source>
</reference>
<dbReference type="EMBL" id="DYZA01000245">
    <property type="protein sequence ID" value="HJD98345.1"/>
    <property type="molecule type" value="Genomic_DNA"/>
</dbReference>
<keyword evidence="6" id="KW-0413">Isomerase</keyword>
<dbReference type="InterPro" id="IPR005841">
    <property type="entry name" value="Alpha-D-phosphohexomutase_SF"/>
</dbReference>
<proteinExistence type="inferred from homology"/>
<feature type="domain" description="Alpha-D-phosphohexomutase alpha/beta/alpha" evidence="11">
    <location>
        <begin position="255"/>
        <end position="364"/>
    </location>
</feature>